<keyword evidence="4" id="KW-0804">Transcription</keyword>
<evidence type="ECO:0000259" key="5">
    <source>
        <dbReference type="Pfam" id="PF04542"/>
    </source>
</evidence>
<protein>
    <submittedName>
        <fullName evidence="7">Sigma-70 family RNA polymerase sigma factor</fullName>
    </submittedName>
</protein>
<dbReference type="GO" id="GO:0006352">
    <property type="term" value="P:DNA-templated transcription initiation"/>
    <property type="evidence" value="ECO:0007669"/>
    <property type="project" value="InterPro"/>
</dbReference>
<dbReference type="Gene3D" id="1.10.10.10">
    <property type="entry name" value="Winged helix-like DNA-binding domain superfamily/Winged helix DNA-binding domain"/>
    <property type="match status" value="1"/>
</dbReference>
<sequence length="170" mass="19440">MSSPVDPKSLLANLYHDNHAWLRGWLSRQVRCPQDAADLAQDTFLRAWDARQLERIREPRAYLSTVARRLLCSLWRRRKLEQSYLEQLAELPPAFAPSAEDIALVREAIEAIDRVLEGLPSRVKRAFLLNRLEGMPQQAIAELLGVSLATVERDLRRAFVHCLSQTAECP</sequence>
<proteinExistence type="inferred from homology"/>
<evidence type="ECO:0000256" key="1">
    <source>
        <dbReference type="ARBA" id="ARBA00010641"/>
    </source>
</evidence>
<dbReference type="NCBIfam" id="TIGR02937">
    <property type="entry name" value="sigma70-ECF"/>
    <property type="match status" value="1"/>
</dbReference>
<dbReference type="InterPro" id="IPR007627">
    <property type="entry name" value="RNA_pol_sigma70_r2"/>
</dbReference>
<dbReference type="Pfam" id="PF04542">
    <property type="entry name" value="Sigma70_r2"/>
    <property type="match status" value="1"/>
</dbReference>
<name>A0A9Q5B5L4_PSEFR</name>
<dbReference type="InterPro" id="IPR013325">
    <property type="entry name" value="RNA_pol_sigma_r2"/>
</dbReference>
<dbReference type="AlphaFoldDB" id="A0A9Q5B5L4"/>
<dbReference type="InterPro" id="IPR036388">
    <property type="entry name" value="WH-like_DNA-bd_sf"/>
</dbReference>
<dbReference type="InterPro" id="IPR013249">
    <property type="entry name" value="RNA_pol_sigma70_r4_t2"/>
</dbReference>
<dbReference type="EMBL" id="JAAQYX010000026">
    <property type="protein sequence ID" value="NNB51076.1"/>
    <property type="molecule type" value="Genomic_DNA"/>
</dbReference>
<reference evidence="7 8" key="1">
    <citation type="journal article" date="2020" name="Front. Microbiol.">
        <title>Genetic Organization of the aprX-lipA2 Operon Affects the Proteolytic Potential of Pseudomonas Species in Milk.</title>
        <authorList>
            <person name="Maier C."/>
            <person name="Huptas C."/>
            <person name="von Neubeck M."/>
            <person name="Scherer S."/>
            <person name="Wenning M."/>
            <person name="Lucking G."/>
        </authorList>
    </citation>
    <scope>NUCLEOTIDE SEQUENCE [LARGE SCALE GENOMIC DNA]</scope>
    <source>
        <strain evidence="7 8">WS 5094</strain>
    </source>
</reference>
<dbReference type="InterPro" id="IPR014284">
    <property type="entry name" value="RNA_pol_sigma-70_dom"/>
</dbReference>
<feature type="domain" description="RNA polymerase sigma factor 70 region 4 type 2" evidence="6">
    <location>
        <begin position="110"/>
        <end position="162"/>
    </location>
</feature>
<dbReference type="GO" id="GO:0003677">
    <property type="term" value="F:DNA binding"/>
    <property type="evidence" value="ECO:0007669"/>
    <property type="project" value="InterPro"/>
</dbReference>
<evidence type="ECO:0000256" key="3">
    <source>
        <dbReference type="ARBA" id="ARBA00023082"/>
    </source>
</evidence>
<feature type="domain" description="RNA polymerase sigma-70 region 2" evidence="5">
    <location>
        <begin position="14"/>
        <end position="79"/>
    </location>
</feature>
<dbReference type="InterPro" id="IPR013324">
    <property type="entry name" value="RNA_pol_sigma_r3/r4-like"/>
</dbReference>
<evidence type="ECO:0000313" key="7">
    <source>
        <dbReference type="EMBL" id="NNB51076.1"/>
    </source>
</evidence>
<keyword evidence="2" id="KW-0805">Transcription regulation</keyword>
<dbReference type="GO" id="GO:0016987">
    <property type="term" value="F:sigma factor activity"/>
    <property type="evidence" value="ECO:0007669"/>
    <property type="project" value="UniProtKB-KW"/>
</dbReference>
<organism evidence="7 8">
    <name type="scientific">Pseudomonas fragi</name>
    <dbReference type="NCBI Taxonomy" id="296"/>
    <lineage>
        <taxon>Bacteria</taxon>
        <taxon>Pseudomonadati</taxon>
        <taxon>Pseudomonadota</taxon>
        <taxon>Gammaproteobacteria</taxon>
        <taxon>Pseudomonadales</taxon>
        <taxon>Pseudomonadaceae</taxon>
        <taxon>Pseudomonas</taxon>
    </lineage>
</organism>
<dbReference type="Gene3D" id="1.10.1740.10">
    <property type="match status" value="1"/>
</dbReference>
<dbReference type="SUPFAM" id="SSF88946">
    <property type="entry name" value="Sigma2 domain of RNA polymerase sigma factors"/>
    <property type="match status" value="1"/>
</dbReference>
<accession>A0A9Q5B5L4</accession>
<dbReference type="SUPFAM" id="SSF88659">
    <property type="entry name" value="Sigma3 and sigma4 domains of RNA polymerase sigma factors"/>
    <property type="match status" value="1"/>
</dbReference>
<evidence type="ECO:0000256" key="2">
    <source>
        <dbReference type="ARBA" id="ARBA00023015"/>
    </source>
</evidence>
<dbReference type="PANTHER" id="PTHR43133">
    <property type="entry name" value="RNA POLYMERASE ECF-TYPE SIGMA FACTO"/>
    <property type="match status" value="1"/>
</dbReference>
<keyword evidence="3" id="KW-0731">Sigma factor</keyword>
<comment type="caution">
    <text evidence="7">The sequence shown here is derived from an EMBL/GenBank/DDBJ whole genome shotgun (WGS) entry which is preliminary data.</text>
</comment>
<gene>
    <name evidence="7" type="ORF">HBN89_17645</name>
</gene>
<dbReference type="Pfam" id="PF08281">
    <property type="entry name" value="Sigma70_r4_2"/>
    <property type="match status" value="1"/>
</dbReference>
<dbReference type="Proteomes" id="UP000564604">
    <property type="component" value="Unassembled WGS sequence"/>
</dbReference>
<evidence type="ECO:0000259" key="6">
    <source>
        <dbReference type="Pfam" id="PF08281"/>
    </source>
</evidence>
<dbReference type="InterPro" id="IPR039425">
    <property type="entry name" value="RNA_pol_sigma-70-like"/>
</dbReference>
<evidence type="ECO:0000313" key="8">
    <source>
        <dbReference type="Proteomes" id="UP000564604"/>
    </source>
</evidence>
<comment type="similarity">
    <text evidence="1">Belongs to the sigma-70 factor family. ECF subfamily.</text>
</comment>
<evidence type="ECO:0000256" key="4">
    <source>
        <dbReference type="ARBA" id="ARBA00023163"/>
    </source>
</evidence>
<dbReference type="PANTHER" id="PTHR43133:SF63">
    <property type="entry name" value="RNA POLYMERASE SIGMA FACTOR FECI-RELATED"/>
    <property type="match status" value="1"/>
</dbReference>